<dbReference type="Proteomes" id="UP000245535">
    <property type="component" value="Unassembled WGS sequence"/>
</dbReference>
<dbReference type="RefSeq" id="WP_109617527.1">
    <property type="nucleotide sequence ID" value="NZ_QGDO01000002.1"/>
</dbReference>
<dbReference type="AlphaFoldDB" id="A0A315ZDI7"/>
<name>A0A315ZDI7_SEDFL</name>
<accession>A0A315ZDI7</accession>
<sequence length="154" mass="18332">MTNGVYLTEYKILSYRLIYCVNDLRLFNLKSLVGIFGLLVSLLSSCHKEVDHTPVIYTDYTVLEDWGIIALKGVDDWDNNELRLIKVEYIRRNGDVRMTWTLRAFNDLIIFEGYMFKRFIYYAYRHQCEYIRIGDKILAIEDIISKHLEIDMID</sequence>
<proteinExistence type="predicted"/>
<comment type="caution">
    <text evidence="1">The sequence shown here is derived from an EMBL/GenBank/DDBJ whole genome shotgun (WGS) entry which is preliminary data.</text>
</comment>
<evidence type="ECO:0000313" key="2">
    <source>
        <dbReference type="Proteomes" id="UP000245535"/>
    </source>
</evidence>
<organism evidence="1 2">
    <name type="scientific">Sediminitomix flava</name>
    <dbReference type="NCBI Taxonomy" id="379075"/>
    <lineage>
        <taxon>Bacteria</taxon>
        <taxon>Pseudomonadati</taxon>
        <taxon>Bacteroidota</taxon>
        <taxon>Cytophagia</taxon>
        <taxon>Cytophagales</taxon>
        <taxon>Flammeovirgaceae</taxon>
        <taxon>Sediminitomix</taxon>
    </lineage>
</organism>
<keyword evidence="2" id="KW-1185">Reference proteome</keyword>
<gene>
    <name evidence="1" type="ORF">BC781_102738</name>
</gene>
<evidence type="ECO:0000313" key="1">
    <source>
        <dbReference type="EMBL" id="PWJ43189.1"/>
    </source>
</evidence>
<reference evidence="1 2" key="1">
    <citation type="submission" date="2018-03" db="EMBL/GenBank/DDBJ databases">
        <title>Genomic Encyclopedia of Archaeal and Bacterial Type Strains, Phase II (KMG-II): from individual species to whole genera.</title>
        <authorList>
            <person name="Goeker M."/>
        </authorList>
    </citation>
    <scope>NUCLEOTIDE SEQUENCE [LARGE SCALE GENOMIC DNA]</scope>
    <source>
        <strain evidence="1 2">DSM 28229</strain>
    </source>
</reference>
<dbReference type="EMBL" id="QGDO01000002">
    <property type="protein sequence ID" value="PWJ43189.1"/>
    <property type="molecule type" value="Genomic_DNA"/>
</dbReference>
<protein>
    <submittedName>
        <fullName evidence="1">Uncharacterized protein</fullName>
    </submittedName>
</protein>